<reference evidence="9 10" key="1">
    <citation type="submission" date="2018-09" db="EMBL/GenBank/DDBJ databases">
        <title>Altererythrobacter sp.Ery1 and Ery12, the genome sequencing of novel strains in genus Alterythrobacter.</title>
        <authorList>
            <person name="Cheng H."/>
            <person name="Wu Y.-H."/>
            <person name="Fang C."/>
            <person name="Xu X.-W."/>
        </authorList>
    </citation>
    <scope>NUCLEOTIDE SEQUENCE [LARGE SCALE GENOMIC DNA]</scope>
    <source>
        <strain evidence="9 10">Ery12</strain>
    </source>
</reference>
<keyword evidence="4 7" id="KW-1133">Transmembrane helix</keyword>
<dbReference type="PANTHER" id="PTHR32322:SF2">
    <property type="entry name" value="EAMA DOMAIN-CONTAINING PROTEIN"/>
    <property type="match status" value="1"/>
</dbReference>
<feature type="transmembrane region" description="Helical" evidence="7">
    <location>
        <begin position="299"/>
        <end position="317"/>
    </location>
</feature>
<dbReference type="GO" id="GO:0016020">
    <property type="term" value="C:membrane"/>
    <property type="evidence" value="ECO:0007669"/>
    <property type="project" value="UniProtKB-SubCell"/>
</dbReference>
<comment type="subcellular location">
    <subcellularLocation>
        <location evidence="1">Membrane</location>
        <topology evidence="1">Multi-pass membrane protein</topology>
    </subcellularLocation>
</comment>
<evidence type="ECO:0000256" key="1">
    <source>
        <dbReference type="ARBA" id="ARBA00004141"/>
    </source>
</evidence>
<evidence type="ECO:0000256" key="2">
    <source>
        <dbReference type="ARBA" id="ARBA00007362"/>
    </source>
</evidence>
<feature type="transmembrane region" description="Helical" evidence="7">
    <location>
        <begin position="34"/>
        <end position="52"/>
    </location>
</feature>
<dbReference type="Pfam" id="PF00892">
    <property type="entry name" value="EamA"/>
    <property type="match status" value="2"/>
</dbReference>
<evidence type="ECO:0000256" key="6">
    <source>
        <dbReference type="SAM" id="MobiDB-lite"/>
    </source>
</evidence>
<evidence type="ECO:0000256" key="4">
    <source>
        <dbReference type="ARBA" id="ARBA00022989"/>
    </source>
</evidence>
<name>A0A419R3S5_9SPHN</name>
<keyword evidence="3 7" id="KW-0812">Transmembrane</keyword>
<keyword evidence="5 7" id="KW-0472">Membrane</keyword>
<comment type="similarity">
    <text evidence="2">Belongs to the EamA transporter family.</text>
</comment>
<feature type="transmembrane region" description="Helical" evidence="7">
    <location>
        <begin position="150"/>
        <end position="167"/>
    </location>
</feature>
<feature type="transmembrane region" description="Helical" evidence="7">
    <location>
        <begin position="95"/>
        <end position="113"/>
    </location>
</feature>
<feature type="region of interest" description="Disordered" evidence="6">
    <location>
        <begin position="323"/>
        <end position="345"/>
    </location>
</feature>
<feature type="domain" description="EamA" evidence="8">
    <location>
        <begin position="38"/>
        <end position="166"/>
    </location>
</feature>
<feature type="transmembrane region" description="Helical" evidence="7">
    <location>
        <begin position="275"/>
        <end position="293"/>
    </location>
</feature>
<feature type="transmembrane region" description="Helical" evidence="7">
    <location>
        <begin position="119"/>
        <end position="143"/>
    </location>
</feature>
<dbReference type="PANTHER" id="PTHR32322">
    <property type="entry name" value="INNER MEMBRANE TRANSPORTER"/>
    <property type="match status" value="1"/>
</dbReference>
<protein>
    <submittedName>
        <fullName evidence="9">DMT family transporter</fullName>
    </submittedName>
</protein>
<dbReference type="InterPro" id="IPR000620">
    <property type="entry name" value="EamA_dom"/>
</dbReference>
<evidence type="ECO:0000313" key="9">
    <source>
        <dbReference type="EMBL" id="RJX69174.1"/>
    </source>
</evidence>
<dbReference type="InterPro" id="IPR037185">
    <property type="entry name" value="EmrE-like"/>
</dbReference>
<keyword evidence="10" id="KW-1185">Reference proteome</keyword>
<dbReference type="Proteomes" id="UP000284322">
    <property type="component" value="Unassembled WGS sequence"/>
</dbReference>
<proteinExistence type="inferred from homology"/>
<feature type="transmembrane region" description="Helical" evidence="7">
    <location>
        <begin position="213"/>
        <end position="238"/>
    </location>
</feature>
<gene>
    <name evidence="9" type="ORF">D6858_04590</name>
</gene>
<accession>A0A419R3S5</accession>
<feature type="domain" description="EamA" evidence="8">
    <location>
        <begin position="181"/>
        <end position="317"/>
    </location>
</feature>
<evidence type="ECO:0000256" key="5">
    <source>
        <dbReference type="ARBA" id="ARBA00023136"/>
    </source>
</evidence>
<comment type="caution">
    <text evidence="9">The sequence shown here is derived from an EMBL/GenBank/DDBJ whole genome shotgun (WGS) entry which is preliminary data.</text>
</comment>
<dbReference type="EMBL" id="RAHJ01000014">
    <property type="protein sequence ID" value="RJX69174.1"/>
    <property type="molecule type" value="Genomic_DNA"/>
</dbReference>
<evidence type="ECO:0000259" key="8">
    <source>
        <dbReference type="Pfam" id="PF00892"/>
    </source>
</evidence>
<sequence length="345" mass="36537">MEYPRGPRFRFVTGDRPTVNGTSGHGHSILSPRIALPFLLVAFIWGSTWYVIRGQIADVPAQWSIAYRFGMATPAMFLLAIILRKSLAMPPRAHLLALAMGLFQFCGNYMFVYQSELHLTSGIVALLIGMMMVPNAVLGHYLLGQPVTRGFVVGSAIALAGIALLLFNEARVAPLGGNVMLGTVMALVAMLSASLANVLQAGPAGRDVALPSLLGWSMLYGTLIDILLALVLVGAPVLPRDPNFWLGTAWLAFAGSVVTFPLYYALVRQLGAGRAAYNGVLVVVIAMVISTLLEDYRWTGLAIGGAVLAMIGLVIALRARQAGPPGGDQLPSVPSAARMAASPDV</sequence>
<dbReference type="OrthoDB" id="2352272at2"/>
<dbReference type="SUPFAM" id="SSF103481">
    <property type="entry name" value="Multidrug resistance efflux transporter EmrE"/>
    <property type="match status" value="2"/>
</dbReference>
<evidence type="ECO:0000313" key="10">
    <source>
        <dbReference type="Proteomes" id="UP000284322"/>
    </source>
</evidence>
<feature type="transmembrane region" description="Helical" evidence="7">
    <location>
        <begin position="64"/>
        <end position="83"/>
    </location>
</feature>
<feature type="transmembrane region" description="Helical" evidence="7">
    <location>
        <begin position="179"/>
        <end position="201"/>
    </location>
</feature>
<evidence type="ECO:0000256" key="7">
    <source>
        <dbReference type="SAM" id="Phobius"/>
    </source>
</evidence>
<feature type="transmembrane region" description="Helical" evidence="7">
    <location>
        <begin position="244"/>
        <end position="263"/>
    </location>
</feature>
<dbReference type="InterPro" id="IPR050638">
    <property type="entry name" value="AA-Vitamin_Transporters"/>
</dbReference>
<organism evidence="9 10">
    <name type="scientific">Tsuneonella suprasediminis</name>
    <dbReference type="NCBI Taxonomy" id="2306996"/>
    <lineage>
        <taxon>Bacteria</taxon>
        <taxon>Pseudomonadati</taxon>
        <taxon>Pseudomonadota</taxon>
        <taxon>Alphaproteobacteria</taxon>
        <taxon>Sphingomonadales</taxon>
        <taxon>Erythrobacteraceae</taxon>
        <taxon>Tsuneonella</taxon>
    </lineage>
</organism>
<dbReference type="AlphaFoldDB" id="A0A419R3S5"/>
<evidence type="ECO:0000256" key="3">
    <source>
        <dbReference type="ARBA" id="ARBA00022692"/>
    </source>
</evidence>